<sequence>MVTSKKKRIMFACGSGICTSTAVRKKVEKMLDDAGYKGRYEITQFKIAETPAQSENYDFLVATTMAPHGLKCPYVNGIPYLTGRGLDVPNAEILRLMEE</sequence>
<dbReference type="Proteomes" id="UP000593735">
    <property type="component" value="Chromosome"/>
</dbReference>
<accession>A0A7S7M9K0</accession>
<dbReference type="GO" id="GO:0009401">
    <property type="term" value="P:phosphoenolpyruvate-dependent sugar phosphotransferase system"/>
    <property type="evidence" value="ECO:0007669"/>
    <property type="project" value="InterPro"/>
</dbReference>
<feature type="domain" description="Phosphotransferase system EIIB component type 2/3" evidence="2">
    <location>
        <begin position="8"/>
        <end position="64"/>
    </location>
</feature>
<dbReference type="CDD" id="cd05566">
    <property type="entry name" value="PTS_IIB_galactitol"/>
    <property type="match status" value="1"/>
</dbReference>
<dbReference type="Pfam" id="PF02302">
    <property type="entry name" value="PTS_IIB"/>
    <property type="match status" value="1"/>
</dbReference>
<dbReference type="KEGG" id="tio:INP52_03155"/>
<dbReference type="EMBL" id="CP063767">
    <property type="protein sequence ID" value="QOY61211.1"/>
    <property type="molecule type" value="Genomic_DNA"/>
</dbReference>
<gene>
    <name evidence="3" type="ORF">INP52_03155</name>
</gene>
<evidence type="ECO:0000259" key="2">
    <source>
        <dbReference type="Pfam" id="PF02302"/>
    </source>
</evidence>
<proteinExistence type="predicted"/>
<dbReference type="GO" id="GO:0008982">
    <property type="term" value="F:protein-N(PI)-phosphohistidine-sugar phosphotransferase activity"/>
    <property type="evidence" value="ECO:0007669"/>
    <property type="project" value="InterPro"/>
</dbReference>
<evidence type="ECO:0000313" key="3">
    <source>
        <dbReference type="EMBL" id="QOY61211.1"/>
    </source>
</evidence>
<dbReference type="Gene3D" id="3.40.50.2300">
    <property type="match status" value="1"/>
</dbReference>
<dbReference type="InterPro" id="IPR003501">
    <property type="entry name" value="PTS_EIIB_2/3"/>
</dbReference>
<reference evidence="3 4" key="1">
    <citation type="submission" date="2020-10" db="EMBL/GenBank/DDBJ databases">
        <title>Olsenella immobilis sp.nov., isolated from the mud in a fermentation cellar used for the production of Chinese strong-flavoured liquor.</title>
        <authorList>
            <person name="Lu L."/>
        </authorList>
    </citation>
    <scope>NUCLEOTIDE SEQUENCE [LARGE SCALE GENOMIC DNA]</scope>
    <source>
        <strain evidence="3 4">LZLJ-2</strain>
    </source>
</reference>
<dbReference type="SUPFAM" id="SSF52794">
    <property type="entry name" value="PTS system IIB component-like"/>
    <property type="match status" value="1"/>
</dbReference>
<keyword evidence="3" id="KW-0762">Sugar transport</keyword>
<organism evidence="3 4">
    <name type="scientific">Thermophilibacter immobilis</name>
    <dbReference type="NCBI Taxonomy" id="2779519"/>
    <lineage>
        <taxon>Bacteria</taxon>
        <taxon>Bacillati</taxon>
        <taxon>Actinomycetota</taxon>
        <taxon>Coriobacteriia</taxon>
        <taxon>Coriobacteriales</taxon>
        <taxon>Atopobiaceae</taxon>
        <taxon>Thermophilibacter</taxon>
    </lineage>
</organism>
<keyword evidence="1" id="KW-0808">Transferase</keyword>
<name>A0A7S7M9K0_9ACTN</name>
<keyword evidence="3" id="KW-0813">Transport</keyword>
<protein>
    <submittedName>
        <fullName evidence="3">PTS sugar transporter subunit IIB</fullName>
    </submittedName>
</protein>
<dbReference type="AlphaFoldDB" id="A0A7S7M9K0"/>
<evidence type="ECO:0000256" key="1">
    <source>
        <dbReference type="ARBA" id="ARBA00022679"/>
    </source>
</evidence>
<keyword evidence="4" id="KW-1185">Reference proteome</keyword>
<evidence type="ECO:0000313" key="4">
    <source>
        <dbReference type="Proteomes" id="UP000593735"/>
    </source>
</evidence>
<dbReference type="RefSeq" id="WP_194372334.1">
    <property type="nucleotide sequence ID" value="NZ_CP063767.1"/>
</dbReference>
<dbReference type="InterPro" id="IPR036095">
    <property type="entry name" value="PTS_EIIB-like_sf"/>
</dbReference>